<dbReference type="RefSeq" id="WP_154430679.1">
    <property type="nucleotide sequence ID" value="NZ_VUNI01000024.1"/>
</dbReference>
<dbReference type="InterPro" id="IPR006139">
    <property type="entry name" value="D-isomer_2_OHA_DH_cat_dom"/>
</dbReference>
<name>A0A6L5YTM8_9FIRM</name>
<organism evidence="7 8">
    <name type="scientific">Roseburia porci</name>
    <dbReference type="NCBI Taxonomy" id="2605790"/>
    <lineage>
        <taxon>Bacteria</taxon>
        <taxon>Bacillati</taxon>
        <taxon>Bacillota</taxon>
        <taxon>Clostridia</taxon>
        <taxon>Lachnospirales</taxon>
        <taxon>Lachnospiraceae</taxon>
        <taxon>Roseburia</taxon>
    </lineage>
</organism>
<evidence type="ECO:0000256" key="1">
    <source>
        <dbReference type="ARBA" id="ARBA00005854"/>
    </source>
</evidence>
<dbReference type="GO" id="GO:0016616">
    <property type="term" value="F:oxidoreductase activity, acting on the CH-OH group of donors, NAD or NADP as acceptor"/>
    <property type="evidence" value="ECO:0007669"/>
    <property type="project" value="InterPro"/>
</dbReference>
<keyword evidence="3" id="KW-0520">NAD</keyword>
<dbReference type="PANTHER" id="PTHR43761">
    <property type="entry name" value="D-ISOMER SPECIFIC 2-HYDROXYACID DEHYDROGENASE FAMILY PROTEIN (AFU_ORTHOLOGUE AFUA_1G13630)"/>
    <property type="match status" value="1"/>
</dbReference>
<evidence type="ECO:0000313" key="7">
    <source>
        <dbReference type="EMBL" id="MST75715.1"/>
    </source>
</evidence>
<dbReference type="Pfam" id="PF02826">
    <property type="entry name" value="2-Hacid_dh_C"/>
    <property type="match status" value="1"/>
</dbReference>
<proteinExistence type="inferred from homology"/>
<sequence length="339" mass="37645">MREGRRIKKVLICDYVSAMEKDYEPTMQSVRKAYGKDVEFEICAYENDKQLIQKLQGKDGLITGFLEIGETILAQTPELQCISVSGIGYSNMELEAAKKYGVTVCHIREYCTEEVAEHTFSLIGALNRNLKFYDTQIDHAHEWKYHTIAGGRNLCSQTLAVFGFGRIGKRVAQIAHAYGMKVIAVDPYTIGNAQAVEQAEALDVKLVSAEAAFRQADIITNHMNLTDKNYHFFNKEAFAQMERTPIFVNVGRGGSVEEAALVKALDEGKIRAAGLDVLEAEEPDLVHCGLLNRNNVIITPHCAFYSAESIEKLQVVSGANMGYQLAGEPERIDEVVKLG</sequence>
<dbReference type="InterPro" id="IPR050418">
    <property type="entry name" value="D-iso_2-hydroxyacid_DH_PdxB"/>
</dbReference>
<dbReference type="GO" id="GO:0051287">
    <property type="term" value="F:NAD binding"/>
    <property type="evidence" value="ECO:0007669"/>
    <property type="project" value="InterPro"/>
</dbReference>
<evidence type="ECO:0000256" key="2">
    <source>
        <dbReference type="ARBA" id="ARBA00023002"/>
    </source>
</evidence>
<feature type="domain" description="D-isomer specific 2-hydroxyacid dehydrogenase NAD-binding" evidence="6">
    <location>
        <begin position="121"/>
        <end position="303"/>
    </location>
</feature>
<evidence type="ECO:0000256" key="3">
    <source>
        <dbReference type="ARBA" id="ARBA00023027"/>
    </source>
</evidence>
<keyword evidence="2 4" id="KW-0560">Oxidoreductase</keyword>
<dbReference type="SUPFAM" id="SSF52283">
    <property type="entry name" value="Formate/glycerate dehydrogenase catalytic domain-like"/>
    <property type="match status" value="1"/>
</dbReference>
<accession>A0A6L5YTM8</accession>
<dbReference type="AlphaFoldDB" id="A0A6L5YTM8"/>
<dbReference type="Pfam" id="PF00389">
    <property type="entry name" value="2-Hacid_dh"/>
    <property type="match status" value="1"/>
</dbReference>
<comment type="similarity">
    <text evidence="1 4">Belongs to the D-isomer specific 2-hydroxyacid dehydrogenase family.</text>
</comment>
<keyword evidence="8" id="KW-1185">Reference proteome</keyword>
<dbReference type="Gene3D" id="3.40.50.720">
    <property type="entry name" value="NAD(P)-binding Rossmann-like Domain"/>
    <property type="match status" value="2"/>
</dbReference>
<evidence type="ECO:0000259" key="6">
    <source>
        <dbReference type="Pfam" id="PF02826"/>
    </source>
</evidence>
<evidence type="ECO:0000256" key="4">
    <source>
        <dbReference type="RuleBase" id="RU003719"/>
    </source>
</evidence>
<dbReference type="PANTHER" id="PTHR43761:SF1">
    <property type="entry name" value="D-ISOMER SPECIFIC 2-HYDROXYACID DEHYDROGENASE CATALYTIC DOMAIN-CONTAINING PROTEIN-RELATED"/>
    <property type="match status" value="1"/>
</dbReference>
<dbReference type="InterPro" id="IPR036291">
    <property type="entry name" value="NAD(P)-bd_dom_sf"/>
</dbReference>
<evidence type="ECO:0000313" key="8">
    <source>
        <dbReference type="Proteomes" id="UP000474024"/>
    </source>
</evidence>
<comment type="caution">
    <text evidence="7">The sequence shown here is derived from an EMBL/GenBank/DDBJ whole genome shotgun (WGS) entry which is preliminary data.</text>
</comment>
<dbReference type="InterPro" id="IPR006140">
    <property type="entry name" value="D-isomer_DH_NAD-bd"/>
</dbReference>
<feature type="domain" description="D-isomer specific 2-hydroxyacid dehydrogenase catalytic" evidence="5">
    <location>
        <begin position="27"/>
        <end position="312"/>
    </location>
</feature>
<protein>
    <submittedName>
        <fullName evidence="7">C-terminal binding protein</fullName>
    </submittedName>
</protein>
<evidence type="ECO:0000259" key="5">
    <source>
        <dbReference type="Pfam" id="PF00389"/>
    </source>
</evidence>
<dbReference type="Proteomes" id="UP000474024">
    <property type="component" value="Unassembled WGS sequence"/>
</dbReference>
<gene>
    <name evidence="7" type="ORF">FYJ75_11960</name>
</gene>
<reference evidence="7 8" key="1">
    <citation type="submission" date="2019-08" db="EMBL/GenBank/DDBJ databases">
        <title>In-depth cultivation of the pig gut microbiome towards novel bacterial diversity and tailored functional studies.</title>
        <authorList>
            <person name="Wylensek D."/>
            <person name="Hitch T.C.A."/>
            <person name="Clavel T."/>
        </authorList>
    </citation>
    <scope>NUCLEOTIDE SEQUENCE [LARGE SCALE GENOMIC DNA]</scope>
    <source>
        <strain evidence="7 8">MUC/MUC-530-WT-4D</strain>
    </source>
</reference>
<dbReference type="EMBL" id="VUNI01000024">
    <property type="protein sequence ID" value="MST75715.1"/>
    <property type="molecule type" value="Genomic_DNA"/>
</dbReference>
<dbReference type="SUPFAM" id="SSF51735">
    <property type="entry name" value="NAD(P)-binding Rossmann-fold domains"/>
    <property type="match status" value="1"/>
</dbReference>